<dbReference type="Gene3D" id="1.10.510.10">
    <property type="entry name" value="Transferase(Phosphotransferase) domain 1"/>
    <property type="match status" value="1"/>
</dbReference>
<keyword evidence="3" id="KW-0418">Kinase</keyword>
<dbReference type="GO" id="GO:0005524">
    <property type="term" value="F:ATP binding"/>
    <property type="evidence" value="ECO:0007669"/>
    <property type="project" value="InterPro"/>
</dbReference>
<evidence type="ECO:0000313" key="3">
    <source>
        <dbReference type="EMBL" id="MPN32504.1"/>
    </source>
</evidence>
<reference evidence="3" key="1">
    <citation type="submission" date="2019-08" db="EMBL/GenBank/DDBJ databases">
        <authorList>
            <person name="Kucharzyk K."/>
            <person name="Murdoch R.W."/>
            <person name="Higgins S."/>
            <person name="Loffler F."/>
        </authorList>
    </citation>
    <scope>NUCLEOTIDE SEQUENCE</scope>
</reference>
<accession>A0A645H8A2</accession>
<dbReference type="SUPFAM" id="SSF56112">
    <property type="entry name" value="Protein kinase-like (PK-like)"/>
    <property type="match status" value="1"/>
</dbReference>
<dbReference type="InterPro" id="IPR001245">
    <property type="entry name" value="Ser-Thr/Tyr_kinase_cat_dom"/>
</dbReference>
<dbReference type="Pfam" id="PF07714">
    <property type="entry name" value="PK_Tyr_Ser-Thr"/>
    <property type="match status" value="1"/>
</dbReference>
<sequence>MSPEQCQPDSALTFASDIYSLGVVLFYLLSSRYTRDVHADRKDLVDQIRSNYIAWCVLPEETPAELRAILERMLATDPAQRYADTAELAHDLEYYIYRDGYGPTIVTLAQYMAELMPGRFTFAGDDSEAKTEVLPTEFFSTVTDVTKTMRL</sequence>
<keyword evidence="1" id="KW-0472">Membrane</keyword>
<dbReference type="EC" id="2.7.11.1" evidence="3"/>
<dbReference type="EMBL" id="VSSQ01084560">
    <property type="protein sequence ID" value="MPN32504.1"/>
    <property type="molecule type" value="Genomic_DNA"/>
</dbReference>
<dbReference type="InterPro" id="IPR011009">
    <property type="entry name" value="Kinase-like_dom_sf"/>
</dbReference>
<dbReference type="GO" id="GO:0004674">
    <property type="term" value="F:protein serine/threonine kinase activity"/>
    <property type="evidence" value="ECO:0007669"/>
    <property type="project" value="UniProtKB-EC"/>
</dbReference>
<dbReference type="AlphaFoldDB" id="A0A645H8A2"/>
<comment type="caution">
    <text evidence="3">The sequence shown here is derived from an EMBL/GenBank/DDBJ whole genome shotgun (WGS) entry which is preliminary data.</text>
</comment>
<keyword evidence="1" id="KW-0812">Transmembrane</keyword>
<proteinExistence type="predicted"/>
<gene>
    <name evidence="3" type="primary">pknD_20</name>
    <name evidence="3" type="ORF">SDC9_179983</name>
</gene>
<dbReference type="InterPro" id="IPR000719">
    <property type="entry name" value="Prot_kinase_dom"/>
</dbReference>
<keyword evidence="3" id="KW-0808">Transferase</keyword>
<feature type="domain" description="Protein kinase" evidence="2">
    <location>
        <begin position="1"/>
        <end position="93"/>
    </location>
</feature>
<evidence type="ECO:0000256" key="1">
    <source>
        <dbReference type="SAM" id="Phobius"/>
    </source>
</evidence>
<name>A0A645H8A2_9ZZZZ</name>
<organism evidence="3">
    <name type="scientific">bioreactor metagenome</name>
    <dbReference type="NCBI Taxonomy" id="1076179"/>
    <lineage>
        <taxon>unclassified sequences</taxon>
        <taxon>metagenomes</taxon>
        <taxon>ecological metagenomes</taxon>
    </lineage>
</organism>
<dbReference type="PROSITE" id="PS50011">
    <property type="entry name" value="PROTEIN_KINASE_DOM"/>
    <property type="match status" value="1"/>
</dbReference>
<keyword evidence="1" id="KW-1133">Transmembrane helix</keyword>
<feature type="transmembrane region" description="Helical" evidence="1">
    <location>
        <begin position="12"/>
        <end position="29"/>
    </location>
</feature>
<evidence type="ECO:0000259" key="2">
    <source>
        <dbReference type="PROSITE" id="PS50011"/>
    </source>
</evidence>
<protein>
    <submittedName>
        <fullName evidence="3">Serine/threonine-protein kinase PknD</fullName>
        <ecNumber evidence="3">2.7.11.1</ecNumber>
    </submittedName>
</protein>